<feature type="transmembrane region" description="Helical" evidence="1">
    <location>
        <begin position="136"/>
        <end position="158"/>
    </location>
</feature>
<evidence type="ECO:0000313" key="2">
    <source>
        <dbReference type="EMBL" id="KXB06536.1"/>
    </source>
</evidence>
<feature type="transmembrane region" description="Helical" evidence="1">
    <location>
        <begin position="52"/>
        <end position="74"/>
    </location>
</feature>
<keyword evidence="1" id="KW-1133">Transmembrane helix</keyword>
<evidence type="ECO:0000256" key="1">
    <source>
        <dbReference type="SAM" id="Phobius"/>
    </source>
</evidence>
<feature type="transmembrane region" description="Helical" evidence="1">
    <location>
        <begin position="28"/>
        <end position="46"/>
    </location>
</feature>
<organism evidence="2 3">
    <name type="scientific">candidate division MSBL1 archaeon SCGC-AAA382C18</name>
    <dbReference type="NCBI Taxonomy" id="1698281"/>
    <lineage>
        <taxon>Archaea</taxon>
        <taxon>Methanobacteriati</taxon>
        <taxon>Methanobacteriota</taxon>
        <taxon>candidate division MSBL1</taxon>
    </lineage>
</organism>
<feature type="transmembrane region" description="Helical" evidence="1">
    <location>
        <begin position="86"/>
        <end position="103"/>
    </location>
</feature>
<protein>
    <submittedName>
        <fullName evidence="2">Uncharacterized protein</fullName>
    </submittedName>
</protein>
<keyword evidence="1" id="KW-0472">Membrane</keyword>
<accession>A0A133VJC2</accession>
<proteinExistence type="predicted"/>
<sequence length="161" mass="17181">MGAGLFTVTIGLWIVGMSFAGLADSKMALKIVFVVGIALGILFGWLLKLGDYFSATILGVAGIFNFLQAGLGGFYEDYDAKTSSQVLSYIGIFLAVSGTYAIWELSLNYIGVWLWLAGVILWLITLAVYEKAPKACAGGVIGISVINTILSYVIWLGFFGA</sequence>
<feature type="transmembrane region" description="Helical" evidence="1">
    <location>
        <begin position="6"/>
        <end position="23"/>
    </location>
</feature>
<keyword evidence="1" id="KW-0812">Transmembrane</keyword>
<comment type="caution">
    <text evidence="2">The sequence shown here is derived from an EMBL/GenBank/DDBJ whole genome shotgun (WGS) entry which is preliminary data.</text>
</comment>
<dbReference type="EMBL" id="LHYF01000036">
    <property type="protein sequence ID" value="KXB06536.1"/>
    <property type="molecule type" value="Genomic_DNA"/>
</dbReference>
<feature type="transmembrane region" description="Helical" evidence="1">
    <location>
        <begin position="109"/>
        <end position="129"/>
    </location>
</feature>
<keyword evidence="3" id="KW-1185">Reference proteome</keyword>
<evidence type="ECO:0000313" key="3">
    <source>
        <dbReference type="Proteomes" id="UP000070404"/>
    </source>
</evidence>
<dbReference type="AlphaFoldDB" id="A0A133VJC2"/>
<name>A0A133VJC2_9EURY</name>
<reference evidence="2 3" key="1">
    <citation type="journal article" date="2016" name="Sci. Rep.">
        <title>Metabolic traits of an uncultured archaeal lineage -MSBL1- from brine pools of the Red Sea.</title>
        <authorList>
            <person name="Mwirichia R."/>
            <person name="Alam I."/>
            <person name="Rashid M."/>
            <person name="Vinu M."/>
            <person name="Ba-Alawi W."/>
            <person name="Anthony Kamau A."/>
            <person name="Kamanda Ngugi D."/>
            <person name="Goker M."/>
            <person name="Klenk H.P."/>
            <person name="Bajic V."/>
            <person name="Stingl U."/>
        </authorList>
    </citation>
    <scope>NUCLEOTIDE SEQUENCE [LARGE SCALE GENOMIC DNA]</scope>
    <source>
        <strain evidence="2">SCGC-AAA382C18</strain>
    </source>
</reference>
<gene>
    <name evidence="2" type="ORF">AKJ52_02145</name>
</gene>
<dbReference type="Proteomes" id="UP000070404">
    <property type="component" value="Unassembled WGS sequence"/>
</dbReference>